<evidence type="ECO:0000259" key="13">
    <source>
        <dbReference type="Pfam" id="PF02163"/>
    </source>
</evidence>
<name>A0A4R2RSQ5_9BACL</name>
<evidence type="ECO:0000256" key="1">
    <source>
        <dbReference type="ARBA" id="ARBA00001947"/>
    </source>
</evidence>
<protein>
    <submittedName>
        <fullName evidence="14">Zn-dependent protease</fullName>
    </submittedName>
</protein>
<dbReference type="PANTHER" id="PTHR39188">
    <property type="entry name" value="MEMBRANE-ASSOCIATED ZINC METALLOPROTEASE M50B"/>
    <property type="match status" value="1"/>
</dbReference>
<dbReference type="GO" id="GO:0046872">
    <property type="term" value="F:metal ion binding"/>
    <property type="evidence" value="ECO:0007669"/>
    <property type="project" value="UniProtKB-KW"/>
</dbReference>
<gene>
    <name evidence="14" type="ORF">EDD57_12627</name>
</gene>
<feature type="transmembrane region" description="Helical" evidence="12">
    <location>
        <begin position="84"/>
        <end position="103"/>
    </location>
</feature>
<feature type="transmembrane region" description="Helical" evidence="12">
    <location>
        <begin position="176"/>
        <end position="209"/>
    </location>
</feature>
<evidence type="ECO:0000256" key="9">
    <source>
        <dbReference type="ARBA" id="ARBA00022989"/>
    </source>
</evidence>
<keyword evidence="15" id="KW-1185">Reference proteome</keyword>
<evidence type="ECO:0000256" key="7">
    <source>
        <dbReference type="ARBA" id="ARBA00022801"/>
    </source>
</evidence>
<keyword evidence="8" id="KW-0862">Zinc</keyword>
<evidence type="ECO:0000256" key="3">
    <source>
        <dbReference type="ARBA" id="ARBA00007931"/>
    </source>
</evidence>
<dbReference type="RefSeq" id="WP_131849141.1">
    <property type="nucleotide sequence ID" value="NZ_SLXV01000026.1"/>
</dbReference>
<proteinExistence type="inferred from homology"/>
<dbReference type="GO" id="GO:0006508">
    <property type="term" value="P:proteolysis"/>
    <property type="evidence" value="ECO:0007669"/>
    <property type="project" value="UniProtKB-KW"/>
</dbReference>
<keyword evidence="9 12" id="KW-1133">Transmembrane helix</keyword>
<feature type="transmembrane region" description="Helical" evidence="12">
    <location>
        <begin position="115"/>
        <end position="135"/>
    </location>
</feature>
<accession>A0A4R2RSQ5</accession>
<comment type="caution">
    <text evidence="14">The sequence shown here is derived from an EMBL/GenBank/DDBJ whole genome shotgun (WGS) entry which is preliminary data.</text>
</comment>
<comment type="subcellular location">
    <subcellularLocation>
        <location evidence="2">Membrane</location>
        <topology evidence="2">Multi-pass membrane protein</topology>
    </subcellularLocation>
</comment>
<keyword evidence="6" id="KW-0479">Metal-binding</keyword>
<reference evidence="14 15" key="1">
    <citation type="submission" date="2019-03" db="EMBL/GenBank/DDBJ databases">
        <title>Genomic Encyclopedia of Type Strains, Phase IV (KMG-IV): sequencing the most valuable type-strain genomes for metagenomic binning, comparative biology and taxonomic classification.</title>
        <authorList>
            <person name="Goeker M."/>
        </authorList>
    </citation>
    <scope>NUCLEOTIDE SEQUENCE [LARGE SCALE GENOMIC DNA]</scope>
    <source>
        <strain evidence="14 15">DSM 46831</strain>
    </source>
</reference>
<keyword evidence="5 12" id="KW-0812">Transmembrane</keyword>
<comment type="cofactor">
    <cofactor evidence="1">
        <name>Zn(2+)</name>
        <dbReference type="ChEBI" id="CHEBI:29105"/>
    </cofactor>
</comment>
<evidence type="ECO:0000256" key="10">
    <source>
        <dbReference type="ARBA" id="ARBA00023049"/>
    </source>
</evidence>
<evidence type="ECO:0000313" key="14">
    <source>
        <dbReference type="EMBL" id="TCP66238.1"/>
    </source>
</evidence>
<dbReference type="Proteomes" id="UP000294746">
    <property type="component" value="Unassembled WGS sequence"/>
</dbReference>
<keyword evidence="4 14" id="KW-0645">Protease</keyword>
<feature type="transmembrane region" description="Helical" evidence="12">
    <location>
        <begin position="142"/>
        <end position="164"/>
    </location>
</feature>
<comment type="similarity">
    <text evidence="3">Belongs to the peptidase M50B family.</text>
</comment>
<feature type="domain" description="Peptidase M50" evidence="13">
    <location>
        <begin position="141"/>
        <end position="174"/>
    </location>
</feature>
<sequence>MDPKKKKSSIGTWLASLGILLITFGSKLKMLFPLLKVGKFLPTFLSMILSIWAYTLIAPFQVAFGLVMMILIHEIGHVLAAKQRGLPVSAPAFIPFVGAFITMKKQPQDAETEAFIALGGPLLGTVGALGCWILGYVTGDSFYYMIAYIGFFLNVFNLIPIHPLDGGRIVVAISRWFWVLGLILGLALIIYLRSILLAVIYVMFVYQLYAKYIRKKKPLKQRRSRIEMLSVKLDAHRFEEVGAYIPSELHRRELDYQYYTDLASKRTYLDVFYPSMGRIATISDLRGEIKRVRLLRTQMTDDGKVEFAIEMEYLPFYLHEGESSSEDKRYYEVSKKHRLIYGVSYLGLATLLLYMMWISQALVPEVR</sequence>
<keyword evidence="10" id="KW-0482">Metalloprotease</keyword>
<keyword evidence="11 12" id="KW-0472">Membrane</keyword>
<evidence type="ECO:0000256" key="2">
    <source>
        <dbReference type="ARBA" id="ARBA00004141"/>
    </source>
</evidence>
<dbReference type="Pfam" id="PF02163">
    <property type="entry name" value="Peptidase_M50"/>
    <property type="match status" value="2"/>
</dbReference>
<dbReference type="InterPro" id="IPR008915">
    <property type="entry name" value="Peptidase_M50"/>
</dbReference>
<evidence type="ECO:0000256" key="11">
    <source>
        <dbReference type="ARBA" id="ARBA00023136"/>
    </source>
</evidence>
<evidence type="ECO:0000256" key="12">
    <source>
        <dbReference type="SAM" id="Phobius"/>
    </source>
</evidence>
<dbReference type="OrthoDB" id="9781963at2"/>
<evidence type="ECO:0000313" key="15">
    <source>
        <dbReference type="Proteomes" id="UP000294746"/>
    </source>
</evidence>
<feature type="transmembrane region" description="Helical" evidence="12">
    <location>
        <begin position="49"/>
        <end position="72"/>
    </location>
</feature>
<dbReference type="PANTHER" id="PTHR39188:SF3">
    <property type="entry name" value="STAGE IV SPORULATION PROTEIN FB"/>
    <property type="match status" value="1"/>
</dbReference>
<dbReference type="EMBL" id="SLXV01000026">
    <property type="protein sequence ID" value="TCP66238.1"/>
    <property type="molecule type" value="Genomic_DNA"/>
</dbReference>
<feature type="domain" description="Peptidase M50" evidence="13">
    <location>
        <begin position="63"/>
        <end position="135"/>
    </location>
</feature>
<dbReference type="CDD" id="cd06160">
    <property type="entry name" value="S2P-M50_like_2"/>
    <property type="match status" value="1"/>
</dbReference>
<evidence type="ECO:0000256" key="5">
    <source>
        <dbReference type="ARBA" id="ARBA00022692"/>
    </source>
</evidence>
<feature type="transmembrane region" description="Helical" evidence="12">
    <location>
        <begin position="339"/>
        <end position="358"/>
    </location>
</feature>
<evidence type="ECO:0000256" key="6">
    <source>
        <dbReference type="ARBA" id="ARBA00022723"/>
    </source>
</evidence>
<dbReference type="AlphaFoldDB" id="A0A4R2RSQ5"/>
<evidence type="ECO:0000256" key="8">
    <source>
        <dbReference type="ARBA" id="ARBA00022833"/>
    </source>
</evidence>
<keyword evidence="7" id="KW-0378">Hydrolase</keyword>
<dbReference type="GO" id="GO:0016020">
    <property type="term" value="C:membrane"/>
    <property type="evidence" value="ECO:0007669"/>
    <property type="project" value="UniProtKB-SubCell"/>
</dbReference>
<organism evidence="14 15">
    <name type="scientific">Baia soyae</name>
    <dbReference type="NCBI Taxonomy" id="1544746"/>
    <lineage>
        <taxon>Bacteria</taxon>
        <taxon>Bacillati</taxon>
        <taxon>Bacillota</taxon>
        <taxon>Bacilli</taxon>
        <taxon>Bacillales</taxon>
        <taxon>Thermoactinomycetaceae</taxon>
        <taxon>Baia</taxon>
    </lineage>
</organism>
<dbReference type="GO" id="GO:0008237">
    <property type="term" value="F:metallopeptidase activity"/>
    <property type="evidence" value="ECO:0007669"/>
    <property type="project" value="UniProtKB-KW"/>
</dbReference>
<evidence type="ECO:0000256" key="4">
    <source>
        <dbReference type="ARBA" id="ARBA00022670"/>
    </source>
</evidence>